<name>A0A1G9W1C7_9BACT</name>
<evidence type="ECO:0000313" key="3">
    <source>
        <dbReference type="Proteomes" id="UP000198901"/>
    </source>
</evidence>
<proteinExistence type="predicted"/>
<evidence type="ECO:0000256" key="1">
    <source>
        <dbReference type="SAM" id="Phobius"/>
    </source>
</evidence>
<protein>
    <submittedName>
        <fullName evidence="2">Uncharacterized protein</fullName>
    </submittedName>
</protein>
<dbReference type="AlphaFoldDB" id="A0A1G9W1C7"/>
<dbReference type="RefSeq" id="WP_093207614.1">
    <property type="nucleotide sequence ID" value="NZ_FNGS01000009.1"/>
</dbReference>
<organism evidence="2 3">
    <name type="scientific">Siphonobacter aquaeclarae</name>
    <dbReference type="NCBI Taxonomy" id="563176"/>
    <lineage>
        <taxon>Bacteria</taxon>
        <taxon>Pseudomonadati</taxon>
        <taxon>Bacteroidota</taxon>
        <taxon>Cytophagia</taxon>
        <taxon>Cytophagales</taxon>
        <taxon>Cytophagaceae</taxon>
        <taxon>Siphonobacter</taxon>
    </lineage>
</organism>
<dbReference type="EMBL" id="FNGS01000009">
    <property type="protein sequence ID" value="SDM77991.1"/>
    <property type="molecule type" value="Genomic_DNA"/>
</dbReference>
<dbReference type="STRING" id="563176.SAMN04488090_4209"/>
<keyword evidence="1" id="KW-0472">Membrane</keyword>
<reference evidence="2 3" key="1">
    <citation type="submission" date="2016-10" db="EMBL/GenBank/DDBJ databases">
        <authorList>
            <person name="de Groot N.N."/>
        </authorList>
    </citation>
    <scope>NUCLEOTIDE SEQUENCE [LARGE SCALE GENOMIC DNA]</scope>
    <source>
        <strain evidence="2 3">DSM 21668</strain>
    </source>
</reference>
<gene>
    <name evidence="2" type="ORF">SAMN04488090_4209</name>
</gene>
<dbReference type="Proteomes" id="UP000198901">
    <property type="component" value="Unassembled WGS sequence"/>
</dbReference>
<keyword evidence="1" id="KW-1133">Transmembrane helix</keyword>
<keyword evidence="1" id="KW-0812">Transmembrane</keyword>
<feature type="transmembrane region" description="Helical" evidence="1">
    <location>
        <begin position="7"/>
        <end position="27"/>
    </location>
</feature>
<keyword evidence="3" id="KW-1185">Reference proteome</keyword>
<feature type="transmembrane region" description="Helical" evidence="1">
    <location>
        <begin position="33"/>
        <end position="53"/>
    </location>
</feature>
<sequence length="63" mass="7215">MFKNFFFLTPLLIAGDIWAITWIFHLLSAASDWSVAGGLTAFCGLLYAHYLLIRYSLKLVFKQ</sequence>
<accession>A0A1G9W1C7</accession>
<evidence type="ECO:0000313" key="2">
    <source>
        <dbReference type="EMBL" id="SDM77991.1"/>
    </source>
</evidence>